<keyword evidence="2" id="KW-0732">Signal</keyword>
<keyword evidence="5" id="KW-1185">Reference proteome</keyword>
<protein>
    <submittedName>
        <fullName evidence="4">DUF1996 domain-containing protein</fullName>
    </submittedName>
</protein>
<evidence type="ECO:0000256" key="1">
    <source>
        <dbReference type="SAM" id="MobiDB-lite"/>
    </source>
</evidence>
<dbReference type="PANTHER" id="PTHR43662">
    <property type="match status" value="1"/>
</dbReference>
<evidence type="ECO:0000313" key="4">
    <source>
        <dbReference type="EMBL" id="KAK1746009.1"/>
    </source>
</evidence>
<feature type="region of interest" description="Disordered" evidence="1">
    <location>
        <begin position="393"/>
        <end position="508"/>
    </location>
</feature>
<sequence>MKFIPAAIASAAVAAAALPIFTSAQQNMVKMCLFYDRPSGHARSDPIISQECASSHVHTFYGPRSFHPSTSYEDLLSTPGSMNTSPFVENKSLYWHPSIYQVAPDGTHSRVDNLEFGPYYRWDRSVSPGVEPFPAGFRMIAASNDPGSCGVGAECHSACGVEDDCPNAVSMFTECCNFRNNGESCSSWEGHLFFPRQNCDFVGIALAMPTCWNGENDSPNHKSHMAYTTNGGVEGSCPSTHPRRLPQVQVFVRIPNYRGVDFNYVLSDGNQIPGVPGAWHFHTDFFNGWEEGKFQEIMNNCAPHPERQPGDYNPPCDCTPGEESLYDGGLTPNVNVPPQVCDADVKRLIVDEEIAVTNDLPLYSGSCQGAPMIPRSWTDLTPDLFSTDCNNPITTTTSTSSTTTAGTTTTTTTTSSTTTQPPPTTTSSTTTSTTTQPPPTTTTTASTTSSTTTTTQPPPTTTTTSTTSSTTTTTQPPPTTTTTTQAPPTTTTTTTTTTTEAPPGDGDVYKAIVCGRGYGCDEGVWDDALIEELHEVRCCRDCSDGRCPRAWKQKCPDEDPDVYSRSKVKGVCEEATFLDAIDICDSVGGRLCTPWEVEAGCAAGTGCGFDREMVWTCMYDGHECVEDTECCGSCVDGECDGEYELFA</sequence>
<dbReference type="EMBL" id="JATAAI010000005">
    <property type="protein sequence ID" value="KAK1746009.1"/>
    <property type="molecule type" value="Genomic_DNA"/>
</dbReference>
<dbReference type="Proteomes" id="UP001224775">
    <property type="component" value="Unassembled WGS sequence"/>
</dbReference>
<feature type="chain" id="PRO_5041974181" evidence="2">
    <location>
        <begin position="25"/>
        <end position="647"/>
    </location>
</feature>
<reference evidence="4" key="1">
    <citation type="submission" date="2023-06" db="EMBL/GenBank/DDBJ databases">
        <title>Survivors Of The Sea: Transcriptome response of Skeletonema marinoi to long-term dormancy.</title>
        <authorList>
            <person name="Pinder M.I.M."/>
            <person name="Kourtchenko O."/>
            <person name="Robertson E.K."/>
            <person name="Larsson T."/>
            <person name="Maumus F."/>
            <person name="Osuna-Cruz C.M."/>
            <person name="Vancaester E."/>
            <person name="Stenow R."/>
            <person name="Vandepoele K."/>
            <person name="Ploug H."/>
            <person name="Bruchert V."/>
            <person name="Godhe A."/>
            <person name="Topel M."/>
        </authorList>
    </citation>
    <scope>NUCLEOTIDE SEQUENCE</scope>
    <source>
        <strain evidence="4">R05AC</strain>
    </source>
</reference>
<evidence type="ECO:0000259" key="3">
    <source>
        <dbReference type="Pfam" id="PF09362"/>
    </source>
</evidence>
<dbReference type="AlphaFoldDB" id="A0AAD9DH87"/>
<organism evidence="4 5">
    <name type="scientific">Skeletonema marinoi</name>
    <dbReference type="NCBI Taxonomy" id="267567"/>
    <lineage>
        <taxon>Eukaryota</taxon>
        <taxon>Sar</taxon>
        <taxon>Stramenopiles</taxon>
        <taxon>Ochrophyta</taxon>
        <taxon>Bacillariophyta</taxon>
        <taxon>Coscinodiscophyceae</taxon>
        <taxon>Thalassiosirophycidae</taxon>
        <taxon>Thalassiosirales</taxon>
        <taxon>Skeletonemataceae</taxon>
        <taxon>Skeletonema</taxon>
        <taxon>Skeletonema marinoi-dohrnii complex</taxon>
    </lineage>
</organism>
<evidence type="ECO:0000313" key="5">
    <source>
        <dbReference type="Proteomes" id="UP001224775"/>
    </source>
</evidence>
<dbReference type="InterPro" id="IPR018535">
    <property type="entry name" value="DUF1996"/>
</dbReference>
<dbReference type="Pfam" id="PF09362">
    <property type="entry name" value="DUF1996"/>
    <property type="match status" value="1"/>
</dbReference>
<feature type="domain" description="DUF1996" evidence="3">
    <location>
        <begin position="45"/>
        <end position="289"/>
    </location>
</feature>
<accession>A0AAD9DH87</accession>
<feature type="signal peptide" evidence="2">
    <location>
        <begin position="1"/>
        <end position="24"/>
    </location>
</feature>
<dbReference type="PANTHER" id="PTHR43662:SF3">
    <property type="entry name" value="DOMAIN PROTEIN, PUTATIVE (AFU_ORTHOLOGUE AFUA_6G11970)-RELATED"/>
    <property type="match status" value="1"/>
</dbReference>
<feature type="compositionally biased region" description="Low complexity" evidence="1">
    <location>
        <begin position="394"/>
        <end position="499"/>
    </location>
</feature>
<name>A0AAD9DH87_9STRA</name>
<gene>
    <name evidence="4" type="ORF">QTG54_003933</name>
</gene>
<comment type="caution">
    <text evidence="4">The sequence shown here is derived from an EMBL/GenBank/DDBJ whole genome shotgun (WGS) entry which is preliminary data.</text>
</comment>
<proteinExistence type="predicted"/>
<evidence type="ECO:0000256" key="2">
    <source>
        <dbReference type="SAM" id="SignalP"/>
    </source>
</evidence>